<keyword evidence="2" id="KW-1185">Reference proteome</keyword>
<evidence type="ECO:0000313" key="1">
    <source>
        <dbReference type="EMBL" id="CAI9559852.1"/>
    </source>
</evidence>
<feature type="non-terminal residue" evidence="1">
    <location>
        <position position="56"/>
    </location>
</feature>
<gene>
    <name evidence="1" type="ORF">SPARVUS_LOCUS5149046</name>
</gene>
<evidence type="ECO:0000313" key="2">
    <source>
        <dbReference type="Proteomes" id="UP001162483"/>
    </source>
</evidence>
<dbReference type="EMBL" id="CATNWA010010409">
    <property type="protein sequence ID" value="CAI9559852.1"/>
    <property type="molecule type" value="Genomic_DNA"/>
</dbReference>
<sequence>MCIPPLVQSVLSGGHLNKRRGRENRTFYTMQRFHSEYNKHALLQIQTNFTVVGLVT</sequence>
<dbReference type="Proteomes" id="UP001162483">
    <property type="component" value="Unassembled WGS sequence"/>
</dbReference>
<accession>A0ABN9CK49</accession>
<protein>
    <submittedName>
        <fullName evidence="1">Uncharacterized protein</fullName>
    </submittedName>
</protein>
<reference evidence="1" key="1">
    <citation type="submission" date="2023-05" db="EMBL/GenBank/DDBJ databases">
        <authorList>
            <person name="Stuckert A."/>
        </authorList>
    </citation>
    <scope>NUCLEOTIDE SEQUENCE</scope>
</reference>
<proteinExistence type="predicted"/>
<organism evidence="1 2">
    <name type="scientific">Staurois parvus</name>
    <dbReference type="NCBI Taxonomy" id="386267"/>
    <lineage>
        <taxon>Eukaryota</taxon>
        <taxon>Metazoa</taxon>
        <taxon>Chordata</taxon>
        <taxon>Craniata</taxon>
        <taxon>Vertebrata</taxon>
        <taxon>Euteleostomi</taxon>
        <taxon>Amphibia</taxon>
        <taxon>Batrachia</taxon>
        <taxon>Anura</taxon>
        <taxon>Neobatrachia</taxon>
        <taxon>Ranoidea</taxon>
        <taxon>Ranidae</taxon>
        <taxon>Staurois</taxon>
    </lineage>
</organism>
<comment type="caution">
    <text evidence="1">The sequence shown here is derived from an EMBL/GenBank/DDBJ whole genome shotgun (WGS) entry which is preliminary data.</text>
</comment>
<name>A0ABN9CK49_9NEOB</name>